<dbReference type="Pfam" id="PF05791">
    <property type="entry name" value="Bacillus_HBL"/>
    <property type="match status" value="1"/>
</dbReference>
<gene>
    <name evidence="2" type="ORF">PENDEC_c023G05105</name>
</gene>
<dbReference type="Gene3D" id="1.20.1170.10">
    <property type="match status" value="1"/>
</dbReference>
<accession>A0A1V6P0T9</accession>
<dbReference type="Proteomes" id="UP000191522">
    <property type="component" value="Unassembled WGS sequence"/>
</dbReference>
<dbReference type="OMA" id="MIALEAH"/>
<dbReference type="SUPFAM" id="SSF58100">
    <property type="entry name" value="Bacterial hemolysins"/>
    <property type="match status" value="1"/>
</dbReference>
<evidence type="ECO:0000313" key="3">
    <source>
        <dbReference type="Proteomes" id="UP000191522"/>
    </source>
</evidence>
<proteinExistence type="predicted"/>
<reference evidence="3" key="1">
    <citation type="journal article" date="2017" name="Nat. Microbiol.">
        <title>Global analysis of biosynthetic gene clusters reveals vast potential of secondary metabolite production in Penicillium species.</title>
        <authorList>
            <person name="Nielsen J.C."/>
            <person name="Grijseels S."/>
            <person name="Prigent S."/>
            <person name="Ji B."/>
            <person name="Dainat J."/>
            <person name="Nielsen K.F."/>
            <person name="Frisvad J.C."/>
            <person name="Workman M."/>
            <person name="Nielsen J."/>
        </authorList>
    </citation>
    <scope>NUCLEOTIDE SEQUENCE [LARGE SCALE GENOMIC DNA]</scope>
    <source>
        <strain evidence="3">IBT 11843</strain>
    </source>
</reference>
<organism evidence="2 3">
    <name type="scientific">Penicillium decumbens</name>
    <dbReference type="NCBI Taxonomy" id="69771"/>
    <lineage>
        <taxon>Eukaryota</taxon>
        <taxon>Fungi</taxon>
        <taxon>Dikarya</taxon>
        <taxon>Ascomycota</taxon>
        <taxon>Pezizomycotina</taxon>
        <taxon>Eurotiomycetes</taxon>
        <taxon>Eurotiomycetidae</taxon>
        <taxon>Eurotiales</taxon>
        <taxon>Aspergillaceae</taxon>
        <taxon>Penicillium</taxon>
    </lineage>
</organism>
<dbReference type="OrthoDB" id="4494488at2759"/>
<keyword evidence="3" id="KW-1185">Reference proteome</keyword>
<sequence>MSGDAVFGADEKSVLPDSALTENISGTDTDGQIKEREVFTLSHPDILSLMRYVWGGCYLPATRDEYIRRMDIDQEAVGTVSNEIDLMTAAYKDIKTDNINFRDHTWPSLVDLAATISDYAKDAGGDIDSSYYANILTAVKDYNDAKREKKQEAMEEAKETILGFTSALIGSITKLQEASAKAKDDLATFKNLTSNHSLTLKANRDEVKKLFEGSTGEIARLENDIKELQEELEGDQAEYDRDVKLAASTPSYAWCTIFGLIAALSVASVYGKKAVEMQNAMKAARENIDTDQKKLKAARIVNTDTQRMSLGVDALIALIDPAIKTLQKLETVWQIIKDDLQGLEDKAQNNPDRIPNIVVEKVKLKNMTKRWDDLKAKTNEFRETAYISEPEILSFQDFIKKYGVKDKE</sequence>
<protein>
    <recommendedName>
        <fullName evidence="4">Pesticidal crystal protein cry6Aa</fullName>
    </recommendedName>
</protein>
<dbReference type="InterPro" id="IPR008414">
    <property type="entry name" value="HBL"/>
</dbReference>
<evidence type="ECO:0000313" key="2">
    <source>
        <dbReference type="EMBL" id="OQD70437.1"/>
    </source>
</evidence>
<evidence type="ECO:0000256" key="1">
    <source>
        <dbReference type="SAM" id="Coils"/>
    </source>
</evidence>
<dbReference type="CDD" id="cd22656">
    <property type="entry name" value="ClyA_Cry6Aa-like"/>
    <property type="match status" value="1"/>
</dbReference>
<keyword evidence="1" id="KW-0175">Coiled coil</keyword>
<dbReference type="EMBL" id="MDYL01000023">
    <property type="protein sequence ID" value="OQD70437.1"/>
    <property type="molecule type" value="Genomic_DNA"/>
</dbReference>
<feature type="coiled-coil region" evidence="1">
    <location>
        <begin position="211"/>
        <end position="245"/>
    </location>
</feature>
<name>A0A1V6P0T9_PENDC</name>
<comment type="caution">
    <text evidence="2">The sequence shown here is derived from an EMBL/GenBank/DDBJ whole genome shotgun (WGS) entry which is preliminary data.</text>
</comment>
<dbReference type="AlphaFoldDB" id="A0A1V6P0T9"/>
<dbReference type="GO" id="GO:0016020">
    <property type="term" value="C:membrane"/>
    <property type="evidence" value="ECO:0007669"/>
    <property type="project" value="InterPro"/>
</dbReference>
<evidence type="ECO:0008006" key="4">
    <source>
        <dbReference type="Google" id="ProtNLM"/>
    </source>
</evidence>